<dbReference type="AlphaFoldDB" id="A0A1M7K5R7"/>
<feature type="transmembrane region" description="Helical" evidence="1">
    <location>
        <begin position="74"/>
        <end position="95"/>
    </location>
</feature>
<dbReference type="EMBL" id="FRCT01000007">
    <property type="protein sequence ID" value="SHM60596.1"/>
    <property type="molecule type" value="Genomic_DNA"/>
</dbReference>
<name>A0A1M7K5R7_RUMFL</name>
<evidence type="ECO:0000313" key="2">
    <source>
        <dbReference type="EMBL" id="SHM60596.1"/>
    </source>
</evidence>
<protein>
    <submittedName>
        <fullName evidence="2">Uncharacterized protein</fullName>
    </submittedName>
</protein>
<keyword evidence="1" id="KW-0812">Transmembrane</keyword>
<dbReference type="Proteomes" id="UP000184394">
    <property type="component" value="Unassembled WGS sequence"/>
</dbReference>
<proteinExistence type="predicted"/>
<gene>
    <name evidence="2" type="ORF">SAMN04487860_107128</name>
</gene>
<sequence length="527" mass="58599">MNNNDLNLDILENADDKTVDRLSESYRAVSDNDISRLYERSETLYKSRAGKSEDEYSETVSGTEIYRRPVWKKLFTAAAVFVLCAGVVTGGALLMKNRPVRDGRRTGRPDDFSAAELIGSTEEIPYEDILDKDMFKMSYENYTSPENPLQLSGGPYENAAVAKPFKSVLVDNDSVIADMNLWIFPVVNENSYIGFINCDMRFPLNGEPSFYGSEGYAPKLNEALQKGSIALFGTVDGTYGIYEDNTVIELDAGIPPYSGNITFEQVNKGYNLVTVDSAADIIYNKNGEVWANIISVPEKIFEAPTLPDELKGKHIREYEPICEYVFDLEKIENDAAHADNLIIGTVDSISYKTELFEHGGTPYTQIDVTVTDDIAGKVSVGDKVSIATGGGYISLREMRGDDLYNTGGKYGDGINMTEEEIDNEYYHEIVFSGEVPIIGKEYAFFVSEGKNGLYSSVGNEFGMLYKCGKVYIQRNSNGYSLFELDDIKAMMKNKLEADTLPHYDIPESTEQVTVNVESGKSLIVELD</sequence>
<accession>A0A1M7K5R7</accession>
<dbReference type="RefSeq" id="WP_072950903.1">
    <property type="nucleotide sequence ID" value="NZ_FRCT01000007.1"/>
</dbReference>
<dbReference type="OrthoDB" id="1817438at2"/>
<keyword evidence="1" id="KW-1133">Transmembrane helix</keyword>
<organism evidence="2 3">
    <name type="scientific">Ruminococcus flavefaciens</name>
    <dbReference type="NCBI Taxonomy" id="1265"/>
    <lineage>
        <taxon>Bacteria</taxon>
        <taxon>Bacillati</taxon>
        <taxon>Bacillota</taxon>
        <taxon>Clostridia</taxon>
        <taxon>Eubacteriales</taxon>
        <taxon>Oscillospiraceae</taxon>
        <taxon>Ruminococcus</taxon>
    </lineage>
</organism>
<reference evidence="2 3" key="1">
    <citation type="submission" date="2016-11" db="EMBL/GenBank/DDBJ databases">
        <authorList>
            <person name="Jaros S."/>
            <person name="Januszkiewicz K."/>
            <person name="Wedrychowicz H."/>
        </authorList>
    </citation>
    <scope>NUCLEOTIDE SEQUENCE [LARGE SCALE GENOMIC DNA]</scope>
    <source>
        <strain evidence="2 3">Y1</strain>
    </source>
</reference>
<evidence type="ECO:0000313" key="3">
    <source>
        <dbReference type="Proteomes" id="UP000184394"/>
    </source>
</evidence>
<evidence type="ECO:0000256" key="1">
    <source>
        <dbReference type="SAM" id="Phobius"/>
    </source>
</evidence>
<keyword evidence="1" id="KW-0472">Membrane</keyword>